<name>A0A419SG77_9BACL</name>
<feature type="binding site" evidence="13">
    <location>
        <position position="168"/>
    </location>
    <ligand>
        <name>substrate</name>
    </ligand>
</feature>
<keyword evidence="8 12" id="KW-0808">Transferase</keyword>
<dbReference type="CDD" id="cd01572">
    <property type="entry name" value="QPRTase"/>
    <property type="match status" value="1"/>
</dbReference>
<protein>
    <recommendedName>
        <fullName evidence="11">Probable nicotinate-nucleotide pyrophosphorylase [carboxylating]</fullName>
        <ecNumber evidence="5">2.4.2.19</ecNumber>
    </recommendedName>
    <alternativeName>
        <fullName evidence="9">Quinolinate phosphoribosyltransferase [decarboxylating]</fullName>
    </alternativeName>
</protein>
<dbReference type="PANTHER" id="PTHR32179:SF3">
    <property type="entry name" value="NICOTINATE-NUCLEOTIDE PYROPHOSPHORYLASE [CARBOXYLATING]"/>
    <property type="match status" value="1"/>
</dbReference>
<comment type="catalytic activity">
    <reaction evidence="10">
        <text>nicotinate beta-D-ribonucleotide + CO2 + diphosphate = quinolinate + 5-phospho-alpha-D-ribose 1-diphosphate + 2 H(+)</text>
        <dbReference type="Rhea" id="RHEA:12733"/>
        <dbReference type="ChEBI" id="CHEBI:15378"/>
        <dbReference type="ChEBI" id="CHEBI:16526"/>
        <dbReference type="ChEBI" id="CHEBI:29959"/>
        <dbReference type="ChEBI" id="CHEBI:33019"/>
        <dbReference type="ChEBI" id="CHEBI:57502"/>
        <dbReference type="ChEBI" id="CHEBI:58017"/>
        <dbReference type="EC" id="2.4.2.19"/>
    </reaction>
</comment>
<sequence length="284" mass="30546">MMINSQLLNRQIEAWLEEDVGYGDISAQATVPAQAQATGMVYSKASGHIAGLWVAQRVFETVDPNLIIRVEVEEGQQVDQGALLMTVEGAAQSILTGERLALNLLQRLSGIATLTARYVAAARQGHPQIRVVDTRKTMPGLRMLDKYAVRMGGGHNHRFGLDDAVMIKDNHIKAAGGISAAISAARDYIPHTMKIEVEVESIEQVRQALAARADIIMLDNMDVETMIEAVNMIGKQAIIEASGGIDLDTIRSIAATGVDVISVGAITHSVSALDISLDLNQRKG</sequence>
<dbReference type="InterPro" id="IPR013785">
    <property type="entry name" value="Aldolase_TIM"/>
</dbReference>
<dbReference type="InterPro" id="IPR036068">
    <property type="entry name" value="Nicotinate_pribotase-like_C"/>
</dbReference>
<organism evidence="16 17">
    <name type="scientific">Ammoniphilus oxalaticus</name>
    <dbReference type="NCBI Taxonomy" id="66863"/>
    <lineage>
        <taxon>Bacteria</taxon>
        <taxon>Bacillati</taxon>
        <taxon>Bacillota</taxon>
        <taxon>Bacilli</taxon>
        <taxon>Bacillales</taxon>
        <taxon>Paenibacillaceae</taxon>
        <taxon>Aneurinibacillus group</taxon>
        <taxon>Ammoniphilus</taxon>
    </lineage>
</organism>
<dbReference type="OrthoDB" id="9782546at2"/>
<evidence type="ECO:0000256" key="12">
    <source>
        <dbReference type="PIRNR" id="PIRNR006250"/>
    </source>
</evidence>
<feature type="binding site" evidence="13">
    <location>
        <position position="198"/>
    </location>
    <ligand>
        <name>substrate</name>
    </ligand>
</feature>
<dbReference type="Gene3D" id="3.20.20.70">
    <property type="entry name" value="Aldolase class I"/>
    <property type="match status" value="1"/>
</dbReference>
<feature type="binding site" evidence="13">
    <location>
        <position position="219"/>
    </location>
    <ligand>
        <name>substrate</name>
    </ligand>
</feature>
<dbReference type="InterPro" id="IPR022412">
    <property type="entry name" value="Quinolinate_PRibosylTrfase_N"/>
</dbReference>
<evidence type="ECO:0000313" key="16">
    <source>
        <dbReference type="EMBL" id="RKD22780.1"/>
    </source>
</evidence>
<gene>
    <name evidence="16" type="ORF">BEP19_11065</name>
</gene>
<keyword evidence="17" id="KW-1185">Reference proteome</keyword>
<evidence type="ECO:0000256" key="3">
    <source>
        <dbReference type="ARBA" id="ARBA00009400"/>
    </source>
</evidence>
<dbReference type="InterPro" id="IPR037128">
    <property type="entry name" value="Quinolinate_PRibosylTase_N_sf"/>
</dbReference>
<evidence type="ECO:0000256" key="5">
    <source>
        <dbReference type="ARBA" id="ARBA00011944"/>
    </source>
</evidence>
<evidence type="ECO:0000256" key="2">
    <source>
        <dbReference type="ARBA" id="ARBA00004893"/>
    </source>
</evidence>
<comment type="caution">
    <text evidence="16">The sequence shown here is derived from an EMBL/GenBank/DDBJ whole genome shotgun (WGS) entry which is preliminary data.</text>
</comment>
<evidence type="ECO:0000313" key="17">
    <source>
        <dbReference type="Proteomes" id="UP000284219"/>
    </source>
</evidence>
<dbReference type="AlphaFoldDB" id="A0A419SG77"/>
<dbReference type="PANTHER" id="PTHR32179">
    <property type="entry name" value="NICOTINATE-NUCLEOTIDE PYROPHOSPHORYLASE [CARBOXYLATING]"/>
    <property type="match status" value="1"/>
</dbReference>
<dbReference type="RefSeq" id="WP_120190262.1">
    <property type="nucleotide sequence ID" value="NZ_MCHY01000009.1"/>
</dbReference>
<evidence type="ECO:0000256" key="7">
    <source>
        <dbReference type="ARBA" id="ARBA00022676"/>
    </source>
</evidence>
<dbReference type="PIRSF" id="PIRSF006250">
    <property type="entry name" value="NadC_ModD"/>
    <property type="match status" value="1"/>
</dbReference>
<dbReference type="Pfam" id="PF01729">
    <property type="entry name" value="QRPTase_C"/>
    <property type="match status" value="1"/>
</dbReference>
<dbReference type="FunFam" id="3.90.1170.20:FF:000001">
    <property type="entry name" value="Nicotinate-nucleotide diphosphorylase (Carboxylating)"/>
    <property type="match status" value="1"/>
</dbReference>
<keyword evidence="7 12" id="KW-0328">Glycosyltransferase</keyword>
<comment type="pathway">
    <text evidence="2">Cofactor biosynthesis; NAD(+) biosynthesis; nicotinate D-ribonucleotide from quinolinate: step 1/1.</text>
</comment>
<evidence type="ECO:0000259" key="15">
    <source>
        <dbReference type="Pfam" id="PF02749"/>
    </source>
</evidence>
<comment type="similarity">
    <text evidence="3 12">Belongs to the NadC/ModD family.</text>
</comment>
<feature type="domain" description="Quinolinate phosphoribosyl transferase N-terminal" evidence="15">
    <location>
        <begin position="24"/>
        <end position="109"/>
    </location>
</feature>
<feature type="binding site" evidence="13">
    <location>
        <begin position="263"/>
        <end position="265"/>
    </location>
    <ligand>
        <name>substrate</name>
    </ligand>
</feature>
<feature type="binding site" evidence="13">
    <location>
        <position position="158"/>
    </location>
    <ligand>
        <name>substrate</name>
    </ligand>
</feature>
<dbReference type="Proteomes" id="UP000284219">
    <property type="component" value="Unassembled WGS sequence"/>
</dbReference>
<evidence type="ECO:0000256" key="6">
    <source>
        <dbReference type="ARBA" id="ARBA00022642"/>
    </source>
</evidence>
<dbReference type="GO" id="GO:0034213">
    <property type="term" value="P:quinolinate catabolic process"/>
    <property type="evidence" value="ECO:0007669"/>
    <property type="project" value="TreeGrafter"/>
</dbReference>
<comment type="subunit">
    <text evidence="4">Hexamer formed by 3 homodimers.</text>
</comment>
<reference evidence="16 17" key="1">
    <citation type="submission" date="2016-08" db="EMBL/GenBank/DDBJ databases">
        <title>Novel Firmicute Genomes.</title>
        <authorList>
            <person name="Poppleton D.I."/>
            <person name="Gribaldo S."/>
        </authorList>
    </citation>
    <scope>NUCLEOTIDE SEQUENCE [LARGE SCALE GENOMIC DNA]</scope>
    <source>
        <strain evidence="16 17">RAOx-1</strain>
    </source>
</reference>
<evidence type="ECO:0000256" key="10">
    <source>
        <dbReference type="ARBA" id="ARBA00047445"/>
    </source>
</evidence>
<feature type="binding site" evidence="13">
    <location>
        <begin position="242"/>
        <end position="244"/>
    </location>
    <ligand>
        <name>substrate</name>
    </ligand>
</feature>
<accession>A0A419SG77</accession>
<evidence type="ECO:0000256" key="4">
    <source>
        <dbReference type="ARBA" id="ARBA00011218"/>
    </source>
</evidence>
<dbReference type="InterPro" id="IPR004393">
    <property type="entry name" value="NadC"/>
</dbReference>
<dbReference type="InterPro" id="IPR027277">
    <property type="entry name" value="NadC/ModD"/>
</dbReference>
<dbReference type="SUPFAM" id="SSF54675">
    <property type="entry name" value="Nicotinate/Quinolinate PRTase N-terminal domain-like"/>
    <property type="match status" value="1"/>
</dbReference>
<evidence type="ECO:0000256" key="11">
    <source>
        <dbReference type="ARBA" id="ARBA00069173"/>
    </source>
</evidence>
<dbReference type="GO" id="GO:0005737">
    <property type="term" value="C:cytoplasm"/>
    <property type="evidence" value="ECO:0007669"/>
    <property type="project" value="TreeGrafter"/>
</dbReference>
<dbReference type="InterPro" id="IPR002638">
    <property type="entry name" value="Quinolinate_PRibosylTrfase_C"/>
</dbReference>
<dbReference type="EC" id="2.4.2.19" evidence="5"/>
<dbReference type="Gene3D" id="3.90.1170.20">
    <property type="entry name" value="Quinolinate phosphoribosyl transferase, N-terminal domain"/>
    <property type="match status" value="1"/>
</dbReference>
<evidence type="ECO:0000256" key="9">
    <source>
        <dbReference type="ARBA" id="ARBA00033102"/>
    </source>
</evidence>
<dbReference type="NCBIfam" id="TIGR00078">
    <property type="entry name" value="nadC"/>
    <property type="match status" value="1"/>
</dbReference>
<comment type="function">
    <text evidence="1">Involved in the catabolism of quinolinic acid (QA).</text>
</comment>
<dbReference type="UniPathway" id="UPA00253">
    <property type="reaction ID" value="UER00331"/>
</dbReference>
<evidence type="ECO:0000256" key="1">
    <source>
        <dbReference type="ARBA" id="ARBA00003237"/>
    </source>
</evidence>
<feature type="binding site" evidence="13">
    <location>
        <position position="99"/>
    </location>
    <ligand>
        <name>substrate</name>
    </ligand>
</feature>
<dbReference type="SUPFAM" id="SSF51690">
    <property type="entry name" value="Nicotinate/Quinolinate PRTase C-terminal domain-like"/>
    <property type="match status" value="1"/>
</dbReference>
<feature type="binding site" evidence="13">
    <location>
        <begin position="134"/>
        <end position="136"/>
    </location>
    <ligand>
        <name>substrate</name>
    </ligand>
</feature>
<dbReference type="EMBL" id="MCHY01000009">
    <property type="protein sequence ID" value="RKD22780.1"/>
    <property type="molecule type" value="Genomic_DNA"/>
</dbReference>
<dbReference type="FunFam" id="3.20.20.70:FF:000030">
    <property type="entry name" value="Nicotinate-nucleotide pyrophosphorylase, carboxylating"/>
    <property type="match status" value="1"/>
</dbReference>
<evidence type="ECO:0000256" key="8">
    <source>
        <dbReference type="ARBA" id="ARBA00022679"/>
    </source>
</evidence>
<dbReference type="GO" id="GO:0009435">
    <property type="term" value="P:NAD+ biosynthetic process"/>
    <property type="evidence" value="ECO:0007669"/>
    <property type="project" value="UniProtKB-UniPathway"/>
</dbReference>
<keyword evidence="6" id="KW-0662">Pyridine nucleotide biosynthesis</keyword>
<evidence type="ECO:0000256" key="13">
    <source>
        <dbReference type="PIRSR" id="PIRSR006250-1"/>
    </source>
</evidence>
<feature type="domain" description="Quinolinate phosphoribosyl transferase C-terminal" evidence="14">
    <location>
        <begin position="111"/>
        <end position="278"/>
    </location>
</feature>
<evidence type="ECO:0000259" key="14">
    <source>
        <dbReference type="Pfam" id="PF01729"/>
    </source>
</evidence>
<dbReference type="GO" id="GO:0004514">
    <property type="term" value="F:nicotinate-nucleotide diphosphorylase (carboxylating) activity"/>
    <property type="evidence" value="ECO:0007669"/>
    <property type="project" value="UniProtKB-EC"/>
</dbReference>
<dbReference type="Pfam" id="PF02749">
    <property type="entry name" value="QRPTase_N"/>
    <property type="match status" value="1"/>
</dbReference>
<proteinExistence type="inferred from homology"/>